<dbReference type="AlphaFoldDB" id="A0AAQ3T822"/>
<dbReference type="PANTHER" id="PTHR47165:SF3">
    <property type="entry name" value="RETROTRANSPOSON-LIKE PROTEIN"/>
    <property type="match status" value="1"/>
</dbReference>
<evidence type="ECO:0000256" key="2">
    <source>
        <dbReference type="SAM" id="MobiDB-lite"/>
    </source>
</evidence>
<dbReference type="Pfam" id="PF14214">
    <property type="entry name" value="Helitron_like_N"/>
    <property type="match status" value="1"/>
</dbReference>
<dbReference type="GO" id="GO:0003677">
    <property type="term" value="F:DNA binding"/>
    <property type="evidence" value="ECO:0007669"/>
    <property type="project" value="UniProtKB-KW"/>
</dbReference>
<evidence type="ECO:0000313" key="5">
    <source>
        <dbReference type="EMBL" id="WVZ68236.1"/>
    </source>
</evidence>
<feature type="domain" description="Replication protein A OB" evidence="4">
    <location>
        <begin position="479"/>
        <end position="558"/>
    </location>
</feature>
<dbReference type="SUPFAM" id="SSF50249">
    <property type="entry name" value="Nucleic acid-binding proteins"/>
    <property type="match status" value="3"/>
</dbReference>
<dbReference type="InterPro" id="IPR031657">
    <property type="entry name" value="REPA_OB_2"/>
</dbReference>
<feature type="region of interest" description="Disordered" evidence="2">
    <location>
        <begin position="771"/>
        <end position="933"/>
    </location>
</feature>
<dbReference type="PANTHER" id="PTHR47165">
    <property type="entry name" value="OS03G0429900 PROTEIN"/>
    <property type="match status" value="1"/>
</dbReference>
<sequence>MGDLILGSSSRLQVIDRRSCRSRLFLQLLKVVFSDYTRGEVRVTMVGPSCDRVARCREKRQRRQLAIGQVFAASNGQQVVAGEMGQASQFSGGNQTTFTPKRANAYPERSYYGGPEHECPYCGAVFWFQERVKKDSYVTQRKIIYNLCCKSGKIDLKPYEKPPPILVNLLRFDGDARSKRFLKLIRSYNSLFAFTSFGAAIDRTINNGTAPYVFKINGVVHHRIGTLLPQRGSPPKFAQLYIHDTEHEASNRLGIFKDDDGATGQPEHEITMALLNMLDDHNKLVKAFRYARDRLEQEGDQKITLRLSDQIVVDSYSTIEGSRLQFIADHQKELRFESVQGIADAIDKGLISADSVGGRKIVPASFTGGRRYHVMNYQDAMAICRVYGPPDLFGNSIHAQIYPPLAQEIKPKIKEGSVYNLSCFVVRKSNRQYKPVSNDNMIGLTSWTKIDEIVEIPPAFPVMAYSLTPIEQIHSHVDDKEYYTDAIGVITSISSVTSQRSKGQQTASLKRTISICNAGGASVNVVLWGGQATLFPAEQLCKDGQTSPQIIVFVGTLVKKYADGLCLSGGSPCKWYINPDIPEAKMLMARARSVHKPIKWNEILASSHPVAPAAEEQKVSYIKYLHPFENKRKEFLVTVTIKKIDKKWWYNACRKCTHTAERHGDTYKCINTDCNTIGSSTQRYKLFLTAGDETGDTDFVLFGRIAQRLVKRPADILIAENPVGFMPDAITKLLERTFIWNVSFTKNTITTGNVCFQVNAIVGEIDTGNGVMPMSPGGSHQSSLMVSQGASSSLQNTPEKGAGLVLPTPLTPQGGKADTEDKATPKKSTDLTLLSPGKTFEPVKSPIELAELPVGTKTSDVAGVQKTGTDPGENASVLGGSSSTNKQENTARKRSRSSPNKATAKRLFTDADDGGHDDQGSAEDIAEPGSINV</sequence>
<dbReference type="Pfam" id="PF16900">
    <property type="entry name" value="REPA_OB_2"/>
    <property type="match status" value="1"/>
</dbReference>
<dbReference type="Proteomes" id="UP001341281">
    <property type="component" value="Chromosome 04"/>
</dbReference>
<dbReference type="InterPro" id="IPR047192">
    <property type="entry name" value="Euk_RPA1_DBD_C"/>
</dbReference>
<feature type="compositionally biased region" description="Basic and acidic residues" evidence="2">
    <location>
        <begin position="907"/>
        <end position="919"/>
    </location>
</feature>
<feature type="domain" description="Helitron helicase-like" evidence="3">
    <location>
        <begin position="294"/>
        <end position="393"/>
    </location>
</feature>
<name>A0AAQ3T822_PASNO</name>
<evidence type="ECO:0000256" key="1">
    <source>
        <dbReference type="ARBA" id="ARBA00023125"/>
    </source>
</evidence>
<reference evidence="5 6" key="1">
    <citation type="submission" date="2024-02" db="EMBL/GenBank/DDBJ databases">
        <title>High-quality chromosome-scale genome assembly of Pensacola bahiagrass (Paspalum notatum Flugge var. saurae).</title>
        <authorList>
            <person name="Vega J.M."/>
            <person name="Podio M."/>
            <person name="Orjuela J."/>
            <person name="Siena L.A."/>
            <person name="Pessino S.C."/>
            <person name="Combes M.C."/>
            <person name="Mariac C."/>
            <person name="Albertini E."/>
            <person name="Pupilli F."/>
            <person name="Ortiz J.P.A."/>
            <person name="Leblanc O."/>
        </authorList>
    </citation>
    <scope>NUCLEOTIDE SEQUENCE [LARGE SCALE GENOMIC DNA]</scope>
    <source>
        <strain evidence="5">R1</strain>
        <tissue evidence="5">Leaf</tissue>
    </source>
</reference>
<organism evidence="5 6">
    <name type="scientific">Paspalum notatum var. saurae</name>
    <dbReference type="NCBI Taxonomy" id="547442"/>
    <lineage>
        <taxon>Eukaryota</taxon>
        <taxon>Viridiplantae</taxon>
        <taxon>Streptophyta</taxon>
        <taxon>Embryophyta</taxon>
        <taxon>Tracheophyta</taxon>
        <taxon>Spermatophyta</taxon>
        <taxon>Magnoliopsida</taxon>
        <taxon>Liliopsida</taxon>
        <taxon>Poales</taxon>
        <taxon>Poaceae</taxon>
        <taxon>PACMAD clade</taxon>
        <taxon>Panicoideae</taxon>
        <taxon>Andropogonodae</taxon>
        <taxon>Paspaleae</taxon>
        <taxon>Paspalinae</taxon>
        <taxon>Paspalum</taxon>
    </lineage>
</organism>
<dbReference type="CDD" id="cd04480">
    <property type="entry name" value="RPA1_DBD_A_like"/>
    <property type="match status" value="1"/>
</dbReference>
<evidence type="ECO:0000259" key="4">
    <source>
        <dbReference type="Pfam" id="PF16900"/>
    </source>
</evidence>
<evidence type="ECO:0008006" key="7">
    <source>
        <dbReference type="Google" id="ProtNLM"/>
    </source>
</evidence>
<dbReference type="InterPro" id="IPR025476">
    <property type="entry name" value="Helitron_helicase-like"/>
</dbReference>
<feature type="compositionally biased region" description="Polar residues" evidence="2">
    <location>
        <begin position="879"/>
        <end position="888"/>
    </location>
</feature>
<evidence type="ECO:0000313" key="6">
    <source>
        <dbReference type="Proteomes" id="UP001341281"/>
    </source>
</evidence>
<gene>
    <name evidence="5" type="ORF">U9M48_017199</name>
</gene>
<dbReference type="CDD" id="cd04476">
    <property type="entry name" value="RPA1_DBD_C"/>
    <property type="match status" value="1"/>
</dbReference>
<dbReference type="InterPro" id="IPR012340">
    <property type="entry name" value="NA-bd_OB-fold"/>
</dbReference>
<proteinExistence type="predicted"/>
<dbReference type="Gene3D" id="2.40.50.140">
    <property type="entry name" value="Nucleic acid-binding proteins"/>
    <property type="match status" value="3"/>
</dbReference>
<evidence type="ECO:0000259" key="3">
    <source>
        <dbReference type="Pfam" id="PF14214"/>
    </source>
</evidence>
<feature type="compositionally biased region" description="Basic and acidic residues" evidence="2">
    <location>
        <begin position="817"/>
        <end position="829"/>
    </location>
</feature>
<accession>A0AAQ3T822</accession>
<dbReference type="CDD" id="cd04481">
    <property type="entry name" value="RPA1_DBD_B_like"/>
    <property type="match status" value="1"/>
</dbReference>
<keyword evidence="6" id="KW-1185">Reference proteome</keyword>
<dbReference type="EMBL" id="CP144748">
    <property type="protein sequence ID" value="WVZ68236.1"/>
    <property type="molecule type" value="Genomic_DNA"/>
</dbReference>
<feature type="compositionally biased region" description="Polar residues" evidence="2">
    <location>
        <begin position="778"/>
        <end position="798"/>
    </location>
</feature>
<keyword evidence="1" id="KW-0238">DNA-binding</keyword>
<protein>
    <recommendedName>
        <fullName evidence="7">Replication protein</fullName>
    </recommendedName>
</protein>